<reference evidence="1" key="1">
    <citation type="journal article" date="2014" name="Front. Microbiol.">
        <title>High frequency of phylogenetically diverse reductive dehalogenase-homologous genes in deep subseafloor sedimentary metagenomes.</title>
        <authorList>
            <person name="Kawai M."/>
            <person name="Futagami T."/>
            <person name="Toyoda A."/>
            <person name="Takaki Y."/>
            <person name="Nishi S."/>
            <person name="Hori S."/>
            <person name="Arai W."/>
            <person name="Tsubouchi T."/>
            <person name="Morono Y."/>
            <person name="Uchiyama I."/>
            <person name="Ito T."/>
            <person name="Fujiyama A."/>
            <person name="Inagaki F."/>
            <person name="Takami H."/>
        </authorList>
    </citation>
    <scope>NUCLEOTIDE SEQUENCE</scope>
    <source>
        <strain evidence="1">Expedition CK06-06</strain>
    </source>
</reference>
<comment type="caution">
    <text evidence="1">The sequence shown here is derived from an EMBL/GenBank/DDBJ whole genome shotgun (WGS) entry which is preliminary data.</text>
</comment>
<evidence type="ECO:0000313" key="1">
    <source>
        <dbReference type="EMBL" id="GAH99685.1"/>
    </source>
</evidence>
<gene>
    <name evidence="1" type="ORF">S03H2_71131</name>
</gene>
<proteinExistence type="predicted"/>
<accession>X1L1B6</accession>
<organism evidence="1">
    <name type="scientific">marine sediment metagenome</name>
    <dbReference type="NCBI Taxonomy" id="412755"/>
    <lineage>
        <taxon>unclassified sequences</taxon>
        <taxon>metagenomes</taxon>
        <taxon>ecological metagenomes</taxon>
    </lineage>
</organism>
<dbReference type="AlphaFoldDB" id="X1L1B6"/>
<dbReference type="EMBL" id="BARU01047485">
    <property type="protein sequence ID" value="GAH99685.1"/>
    <property type="molecule type" value="Genomic_DNA"/>
</dbReference>
<protein>
    <submittedName>
        <fullName evidence="1">Uncharacterized protein</fullName>
    </submittedName>
</protein>
<feature type="non-terminal residue" evidence="1">
    <location>
        <position position="1"/>
    </location>
</feature>
<name>X1L1B6_9ZZZZ</name>
<sequence length="30" mass="3244">LRALFRPSGSPCGCPHFGFPKLTISLRLAT</sequence>